<keyword evidence="2" id="KW-0812">Transmembrane</keyword>
<accession>A0A5J6GEX6</accession>
<feature type="transmembrane region" description="Helical" evidence="2">
    <location>
        <begin position="215"/>
        <end position="239"/>
    </location>
</feature>
<evidence type="ECO:0000256" key="1">
    <source>
        <dbReference type="SAM" id="MobiDB-lite"/>
    </source>
</evidence>
<gene>
    <name evidence="3" type="ORF">CP970_20790</name>
</gene>
<dbReference type="OrthoDB" id="4350291at2"/>
<proteinExistence type="predicted"/>
<evidence type="ECO:0008006" key="5">
    <source>
        <dbReference type="Google" id="ProtNLM"/>
    </source>
</evidence>
<dbReference type="KEGG" id="ska:CP970_20790"/>
<protein>
    <recommendedName>
        <fullName evidence="5">Integral membrane protein</fullName>
    </recommendedName>
</protein>
<name>A0A5J6GEX6_STRKN</name>
<dbReference type="RefSeq" id="WP_107098961.1">
    <property type="nucleotide sequence ID" value="NZ_CP023699.1"/>
</dbReference>
<evidence type="ECO:0000256" key="2">
    <source>
        <dbReference type="SAM" id="Phobius"/>
    </source>
</evidence>
<keyword evidence="4" id="KW-1185">Reference proteome</keyword>
<sequence>MPKSARSVRSPRSAASALSTVLLVVACLLVPLGTLSTWAKYEIGDTDNYVATMAPLASDPAVRDAVTDAVTDGVTDSVMKEVDIGPLRGTVESFVRDAVRSFTGTAAFQTAWNAANRAAHDAVMRALNDDSESEVTIDLAPITEQVKKQLEDDGVPFAGRIPVQHTEVTIMRSQDLGRLRTVFHTLQVAGVWVPVAAAVLAVAGVLLATRRRRALVILALGAALAAAALLIAVAISRALTLDDLPPDLSHDAAEAVYDTLTQTLRTTSWIVAGAGLLVAAGLWLLGRLRHGPDKGRGELRDKPQRTRTRTTGQPPSVEPRL</sequence>
<dbReference type="EMBL" id="CP023699">
    <property type="protein sequence ID" value="QEU93022.1"/>
    <property type="molecule type" value="Genomic_DNA"/>
</dbReference>
<reference evidence="3 4" key="1">
    <citation type="submission" date="2017-09" db="EMBL/GenBank/DDBJ databases">
        <authorList>
            <person name="Lee N."/>
            <person name="Cho B.-K."/>
        </authorList>
    </citation>
    <scope>NUCLEOTIDE SEQUENCE [LARGE SCALE GENOMIC DNA]</scope>
    <source>
        <strain evidence="3 4">ATCC 12853</strain>
    </source>
</reference>
<evidence type="ECO:0000313" key="3">
    <source>
        <dbReference type="EMBL" id="QEU93022.1"/>
    </source>
</evidence>
<feature type="transmembrane region" description="Helical" evidence="2">
    <location>
        <begin position="189"/>
        <end position="208"/>
    </location>
</feature>
<evidence type="ECO:0000313" key="4">
    <source>
        <dbReference type="Proteomes" id="UP000325529"/>
    </source>
</evidence>
<organism evidence="3 4">
    <name type="scientific">Streptomyces kanamyceticus</name>
    <dbReference type="NCBI Taxonomy" id="1967"/>
    <lineage>
        <taxon>Bacteria</taxon>
        <taxon>Bacillati</taxon>
        <taxon>Actinomycetota</taxon>
        <taxon>Actinomycetes</taxon>
        <taxon>Kitasatosporales</taxon>
        <taxon>Streptomycetaceae</taxon>
        <taxon>Streptomyces</taxon>
    </lineage>
</organism>
<dbReference type="Proteomes" id="UP000325529">
    <property type="component" value="Chromosome"/>
</dbReference>
<feature type="compositionally biased region" description="Basic and acidic residues" evidence="1">
    <location>
        <begin position="293"/>
        <end position="304"/>
    </location>
</feature>
<dbReference type="PROSITE" id="PS51257">
    <property type="entry name" value="PROKAR_LIPOPROTEIN"/>
    <property type="match status" value="1"/>
</dbReference>
<keyword evidence="2" id="KW-1133">Transmembrane helix</keyword>
<keyword evidence="2" id="KW-0472">Membrane</keyword>
<feature type="region of interest" description="Disordered" evidence="1">
    <location>
        <begin position="293"/>
        <end position="321"/>
    </location>
</feature>
<feature type="transmembrane region" description="Helical" evidence="2">
    <location>
        <begin position="267"/>
        <end position="286"/>
    </location>
</feature>
<dbReference type="AlphaFoldDB" id="A0A5J6GEX6"/>